<dbReference type="SUPFAM" id="SSF50129">
    <property type="entry name" value="GroES-like"/>
    <property type="match status" value="1"/>
</dbReference>
<dbReference type="InterPro" id="IPR036291">
    <property type="entry name" value="NAD(P)-bd_dom_sf"/>
</dbReference>
<dbReference type="SMART" id="SM00829">
    <property type="entry name" value="PKS_ER"/>
    <property type="match status" value="1"/>
</dbReference>
<dbReference type="PANTHER" id="PTHR48106:SF13">
    <property type="entry name" value="QUINONE OXIDOREDUCTASE-RELATED"/>
    <property type="match status" value="1"/>
</dbReference>
<dbReference type="RefSeq" id="WP_201698028.1">
    <property type="nucleotide sequence ID" value="NZ_CAJHCQ010000011.1"/>
</dbReference>
<dbReference type="SUPFAM" id="SSF51735">
    <property type="entry name" value="NAD(P)-binding Rossmann-fold domains"/>
    <property type="match status" value="1"/>
</dbReference>
<accession>A0ABN7I1X9</accession>
<evidence type="ECO:0000313" key="5">
    <source>
        <dbReference type="Proteomes" id="UP000656319"/>
    </source>
</evidence>
<proteinExistence type="predicted"/>
<name>A0ABN7I1X9_9BURK</name>
<dbReference type="EMBL" id="CAJHCQ010000011">
    <property type="protein sequence ID" value="CAD6544888.1"/>
    <property type="molecule type" value="Genomic_DNA"/>
</dbReference>
<dbReference type="Pfam" id="PF00107">
    <property type="entry name" value="ADH_zinc_N"/>
    <property type="match status" value="1"/>
</dbReference>
<dbReference type="EC" id="1.3.1.103" evidence="4"/>
<gene>
    <name evidence="4" type="ORF">LMG27952_04205</name>
</gene>
<dbReference type="InterPro" id="IPR047618">
    <property type="entry name" value="QOR-like"/>
</dbReference>
<dbReference type="CDD" id="cd05286">
    <property type="entry name" value="QOR2"/>
    <property type="match status" value="1"/>
</dbReference>
<evidence type="ECO:0000259" key="3">
    <source>
        <dbReference type="SMART" id="SM00829"/>
    </source>
</evidence>
<dbReference type="GO" id="GO:0102523">
    <property type="term" value="F:2-chloroacrylate reductase activity"/>
    <property type="evidence" value="ECO:0007669"/>
    <property type="project" value="UniProtKB-EC"/>
</dbReference>
<dbReference type="PANTHER" id="PTHR48106">
    <property type="entry name" value="QUINONE OXIDOREDUCTASE PIG3-RELATED"/>
    <property type="match status" value="1"/>
</dbReference>
<protein>
    <submittedName>
        <fullName evidence="4">2-haloacrylate reductase</fullName>
        <ecNumber evidence="4">1.3.1.103</ecNumber>
    </submittedName>
</protein>
<dbReference type="InterPro" id="IPR013149">
    <property type="entry name" value="ADH-like_C"/>
</dbReference>
<dbReference type="InterPro" id="IPR011032">
    <property type="entry name" value="GroES-like_sf"/>
</dbReference>
<keyword evidence="5" id="KW-1185">Reference proteome</keyword>
<sequence>MPYAIRVRETGGPEKLLWEEIAVGDPGPGQARIRQTAVGVNFIDIYFRAGLYDQPLPFIPGREAVGVVEAIAPDVTSLKLGDRVVYSGVQGAYAQVRLVPADRLVKVPDGISDDVGAALMQKGMTAQFLCRQTYRVGKGDTILVHAAAGGVGLVLCQWAKHLGATVIGTVSTEEKAALVKAHGCDYPLVHGKDDFVKAVKEITGGVGVPVVYDSIGKDTFMQSLDCLRPRGLMVLFGQSSGPVPPFDLSILDKKGSLYLTRPTQNAYLPTRAKVEEGAQEVFDVVQSGAVKVHINQRFALKDAADAHRSLESRKTTGSLVLLA</sequence>
<keyword evidence="1" id="KW-0521">NADP</keyword>
<dbReference type="PROSITE" id="PS01162">
    <property type="entry name" value="QOR_ZETA_CRYSTAL"/>
    <property type="match status" value="1"/>
</dbReference>
<evidence type="ECO:0000313" key="4">
    <source>
        <dbReference type="EMBL" id="CAD6544888.1"/>
    </source>
</evidence>
<feature type="domain" description="Enoyl reductase (ER)" evidence="3">
    <location>
        <begin position="11"/>
        <end position="321"/>
    </location>
</feature>
<comment type="caution">
    <text evidence="4">The sequence shown here is derived from an EMBL/GenBank/DDBJ whole genome shotgun (WGS) entry which is preliminary data.</text>
</comment>
<dbReference type="Gene3D" id="3.90.180.10">
    <property type="entry name" value="Medium-chain alcohol dehydrogenases, catalytic domain"/>
    <property type="match status" value="1"/>
</dbReference>
<evidence type="ECO:0000256" key="2">
    <source>
        <dbReference type="ARBA" id="ARBA00023002"/>
    </source>
</evidence>
<dbReference type="Pfam" id="PF08240">
    <property type="entry name" value="ADH_N"/>
    <property type="match status" value="1"/>
</dbReference>
<keyword evidence="2 4" id="KW-0560">Oxidoreductase</keyword>
<organism evidence="4 5">
    <name type="scientific">Paraburkholderia hiiakae</name>
    <dbReference type="NCBI Taxonomy" id="1081782"/>
    <lineage>
        <taxon>Bacteria</taxon>
        <taxon>Pseudomonadati</taxon>
        <taxon>Pseudomonadota</taxon>
        <taxon>Betaproteobacteria</taxon>
        <taxon>Burkholderiales</taxon>
        <taxon>Burkholderiaceae</taxon>
        <taxon>Paraburkholderia</taxon>
    </lineage>
</organism>
<dbReference type="InterPro" id="IPR002364">
    <property type="entry name" value="Quin_OxRdtase/zeta-crystal_CS"/>
</dbReference>
<reference evidence="4 5" key="1">
    <citation type="submission" date="2020-10" db="EMBL/GenBank/DDBJ databases">
        <authorList>
            <person name="Peeters C."/>
        </authorList>
    </citation>
    <scope>NUCLEOTIDE SEQUENCE [LARGE SCALE GENOMIC DNA]</scope>
    <source>
        <strain evidence="4 5">LMG 27952</strain>
    </source>
</reference>
<evidence type="ECO:0000256" key="1">
    <source>
        <dbReference type="ARBA" id="ARBA00022857"/>
    </source>
</evidence>
<dbReference type="Gene3D" id="3.40.50.720">
    <property type="entry name" value="NAD(P)-binding Rossmann-like Domain"/>
    <property type="match status" value="1"/>
</dbReference>
<dbReference type="Proteomes" id="UP000656319">
    <property type="component" value="Unassembled WGS sequence"/>
</dbReference>
<dbReference type="InterPro" id="IPR020843">
    <property type="entry name" value="ER"/>
</dbReference>
<dbReference type="InterPro" id="IPR013154">
    <property type="entry name" value="ADH-like_N"/>
</dbReference>